<dbReference type="GO" id="GO:1990189">
    <property type="term" value="F:protein N-terminal-serine acetyltransferase activity"/>
    <property type="evidence" value="ECO:0007669"/>
    <property type="project" value="TreeGrafter"/>
</dbReference>
<organism evidence="2">
    <name type="scientific">uncultured prokaryote</name>
    <dbReference type="NCBI Taxonomy" id="198431"/>
    <lineage>
        <taxon>unclassified sequences</taxon>
        <taxon>environmental samples</taxon>
    </lineage>
</organism>
<geneLocation type="plasmid" evidence="2">
    <name>pRGRH0235</name>
</geneLocation>
<dbReference type="SUPFAM" id="SSF55729">
    <property type="entry name" value="Acyl-CoA N-acyltransferases (Nat)"/>
    <property type="match status" value="1"/>
</dbReference>
<dbReference type="PANTHER" id="PTHR43441">
    <property type="entry name" value="RIBOSOMAL-PROTEIN-SERINE ACETYLTRANSFERASE"/>
    <property type="match status" value="1"/>
</dbReference>
<dbReference type="AlphaFoldDB" id="A0A0H5QE14"/>
<reference evidence="2" key="1">
    <citation type="submission" date="2015-06" db="EMBL/GenBank/DDBJ databases">
        <authorList>
            <person name="Joergensen T."/>
        </authorList>
    </citation>
    <scope>NUCLEOTIDE SEQUENCE</scope>
    <source>
        <plasmid evidence="2">pRGRH0235</plasmid>
    </source>
</reference>
<name>A0A0H5QE14_9ZZZZ</name>
<dbReference type="Gene3D" id="3.40.630.30">
    <property type="match status" value="1"/>
</dbReference>
<dbReference type="PANTHER" id="PTHR43441:SF3">
    <property type="entry name" value="ACETYLTRANSFERASE"/>
    <property type="match status" value="1"/>
</dbReference>
<accession>A0A0H5QE14</accession>
<dbReference type="EMBL" id="LN852908">
    <property type="protein sequence ID" value="CRY94347.1"/>
    <property type="molecule type" value="Genomic_DNA"/>
</dbReference>
<dbReference type="GO" id="GO:0008999">
    <property type="term" value="F:protein-N-terminal-alanine acetyltransferase activity"/>
    <property type="evidence" value="ECO:0007669"/>
    <property type="project" value="TreeGrafter"/>
</dbReference>
<keyword evidence="2" id="KW-0614">Plasmid</keyword>
<proteinExistence type="predicted"/>
<dbReference type="PROSITE" id="PS51186">
    <property type="entry name" value="GNAT"/>
    <property type="match status" value="1"/>
</dbReference>
<protein>
    <recommendedName>
        <fullName evidence="1">N-acetyltransferase domain-containing protein</fullName>
    </recommendedName>
</protein>
<dbReference type="Pfam" id="PF13302">
    <property type="entry name" value="Acetyltransf_3"/>
    <property type="match status" value="1"/>
</dbReference>
<dbReference type="InterPro" id="IPR000182">
    <property type="entry name" value="GNAT_dom"/>
</dbReference>
<sequence>MLLPYARLTDPASYVLPQIVRTPRLLLRSATADDAAAVAQARGESYAELLPWFHQVMGKPDQEHDAQWQSERLTQAAKAAQRRERLPYLAWASGTCIGAVDLIPVWRRGQFRLSYWVRSSASGQGYGAEAVNAMIRTAFKVLDARFVTTGHAAPNTASARLAQKLGFRQIAQQPLGCELPDGLLVDGIAYAIEDIAVLPPLNVSWG</sequence>
<feature type="domain" description="N-acetyltransferase" evidence="1">
    <location>
        <begin position="25"/>
        <end position="186"/>
    </location>
</feature>
<dbReference type="InterPro" id="IPR051908">
    <property type="entry name" value="Ribosomal_N-acetyltransferase"/>
</dbReference>
<evidence type="ECO:0000313" key="2">
    <source>
        <dbReference type="EMBL" id="CRY94347.1"/>
    </source>
</evidence>
<dbReference type="InterPro" id="IPR016181">
    <property type="entry name" value="Acyl_CoA_acyltransferase"/>
</dbReference>
<reference evidence="2" key="2">
    <citation type="submission" date="2015-07" db="EMBL/GenBank/DDBJ databases">
        <title>Plasmids, circular viruses and viroids from rat gut.</title>
        <authorList>
            <person name="Jorgensen T.J."/>
            <person name="Hansen M.A."/>
            <person name="Xu Z."/>
            <person name="Tabak M.A."/>
            <person name="Sorensen S.J."/>
            <person name="Hansen L.H."/>
        </authorList>
    </citation>
    <scope>NUCLEOTIDE SEQUENCE</scope>
    <source>
        <plasmid evidence="2">pRGRH0235</plasmid>
    </source>
</reference>
<evidence type="ECO:0000259" key="1">
    <source>
        <dbReference type="PROSITE" id="PS51186"/>
    </source>
</evidence>